<keyword evidence="4" id="KW-1185">Reference proteome</keyword>
<keyword evidence="2" id="KW-0472">Membrane</keyword>
<name>A0A195B935_9HYME</name>
<dbReference type="AlphaFoldDB" id="A0A195B935"/>
<feature type="region of interest" description="Disordered" evidence="1">
    <location>
        <begin position="165"/>
        <end position="190"/>
    </location>
</feature>
<keyword evidence="2" id="KW-1133">Transmembrane helix</keyword>
<sequence>MESTQRDLQIGEEYSGGSHRRKLVLFLEDSSNLRVSMSTRSLEPMRDQRASMRSLFMSEWGELRFYGLLKAMGIKEKERPRIAYENASLVGGSTVPDHGGRPRVSFDLVNRTALSCIYILLYVPFSQYAFRCAQSKKRKRKRGRDATVKRRANKRFLSATFLDSHAGAMNDDGSLAVPPLNMEESQERSR</sequence>
<dbReference type="EMBL" id="KQ976558">
    <property type="protein sequence ID" value="KYM80742.1"/>
    <property type="molecule type" value="Genomic_DNA"/>
</dbReference>
<feature type="transmembrane region" description="Helical" evidence="2">
    <location>
        <begin position="112"/>
        <end position="130"/>
    </location>
</feature>
<reference evidence="3 4" key="1">
    <citation type="submission" date="2015-09" db="EMBL/GenBank/DDBJ databases">
        <title>Atta colombica WGS genome.</title>
        <authorList>
            <person name="Nygaard S."/>
            <person name="Hu H."/>
            <person name="Boomsma J."/>
            <person name="Zhang G."/>
        </authorList>
    </citation>
    <scope>NUCLEOTIDE SEQUENCE [LARGE SCALE GENOMIC DNA]</scope>
    <source>
        <strain evidence="3">Treedump-2</strain>
        <tissue evidence="3">Whole body</tissue>
    </source>
</reference>
<evidence type="ECO:0000313" key="3">
    <source>
        <dbReference type="EMBL" id="KYM80742.1"/>
    </source>
</evidence>
<evidence type="ECO:0000256" key="2">
    <source>
        <dbReference type="SAM" id="Phobius"/>
    </source>
</evidence>
<organism evidence="3 4">
    <name type="scientific">Atta colombica</name>
    <dbReference type="NCBI Taxonomy" id="520822"/>
    <lineage>
        <taxon>Eukaryota</taxon>
        <taxon>Metazoa</taxon>
        <taxon>Ecdysozoa</taxon>
        <taxon>Arthropoda</taxon>
        <taxon>Hexapoda</taxon>
        <taxon>Insecta</taxon>
        <taxon>Pterygota</taxon>
        <taxon>Neoptera</taxon>
        <taxon>Endopterygota</taxon>
        <taxon>Hymenoptera</taxon>
        <taxon>Apocrita</taxon>
        <taxon>Aculeata</taxon>
        <taxon>Formicoidea</taxon>
        <taxon>Formicidae</taxon>
        <taxon>Myrmicinae</taxon>
        <taxon>Atta</taxon>
    </lineage>
</organism>
<evidence type="ECO:0000313" key="4">
    <source>
        <dbReference type="Proteomes" id="UP000078540"/>
    </source>
</evidence>
<accession>A0A195B935</accession>
<protein>
    <submittedName>
        <fullName evidence="3">Uncharacterized protein</fullName>
    </submittedName>
</protein>
<gene>
    <name evidence="3" type="ORF">ALC53_08911</name>
</gene>
<keyword evidence="2" id="KW-0812">Transmembrane</keyword>
<dbReference type="Proteomes" id="UP000078540">
    <property type="component" value="Unassembled WGS sequence"/>
</dbReference>
<evidence type="ECO:0000256" key="1">
    <source>
        <dbReference type="SAM" id="MobiDB-lite"/>
    </source>
</evidence>
<proteinExistence type="predicted"/>